<gene>
    <name evidence="2" type="ORF">HYQ56_0156</name>
</gene>
<comment type="caution">
    <text evidence="2">The sequence shown here is derived from an EMBL/GenBank/DDBJ whole genome shotgun (WGS) entry which is preliminary data.</text>
</comment>
<dbReference type="RefSeq" id="WP_198566320.1">
    <property type="nucleotide sequence ID" value="NZ_JACCPP010000002.1"/>
</dbReference>
<protein>
    <submittedName>
        <fullName evidence="2">Uncharacterized protein</fullName>
    </submittedName>
</protein>
<proteinExistence type="predicted"/>
<feature type="signal peptide" evidence="1">
    <location>
        <begin position="1"/>
        <end position="29"/>
    </location>
</feature>
<reference evidence="2" key="1">
    <citation type="submission" date="2020-07" db="EMBL/GenBank/DDBJ databases">
        <title>Comparative genomics analyses of Lactobacillus crispatus isolated from different ecological niches.</title>
        <authorList>
            <person name="Mancino W."/>
            <person name="Mancabelli L."/>
            <person name="Lugli G.A."/>
            <person name="Milani C."/>
            <person name="Viappiani A."/>
            <person name="Anzalone R."/>
            <person name="Longhi G."/>
            <person name="Ventura M."/>
            <person name="Turroni F."/>
        </authorList>
    </citation>
    <scope>NUCLEOTIDE SEQUENCE</scope>
    <source>
        <strain evidence="2">LB65</strain>
    </source>
</reference>
<evidence type="ECO:0000313" key="3">
    <source>
        <dbReference type="Proteomes" id="UP001194414"/>
    </source>
</evidence>
<name>A0AAW4DK30_9LACO</name>
<dbReference type="EMBL" id="JACCPP010000002">
    <property type="protein sequence ID" value="MBI1707179.1"/>
    <property type="molecule type" value="Genomic_DNA"/>
</dbReference>
<keyword evidence="1" id="KW-0732">Signal</keyword>
<dbReference type="AlphaFoldDB" id="A0AAW4DK30"/>
<evidence type="ECO:0000256" key="1">
    <source>
        <dbReference type="SAM" id="SignalP"/>
    </source>
</evidence>
<feature type="chain" id="PRO_5043879182" evidence="1">
    <location>
        <begin position="30"/>
        <end position="310"/>
    </location>
</feature>
<organism evidence="2 3">
    <name type="scientific">Lactobacillus crispatus</name>
    <dbReference type="NCBI Taxonomy" id="47770"/>
    <lineage>
        <taxon>Bacteria</taxon>
        <taxon>Bacillati</taxon>
        <taxon>Bacillota</taxon>
        <taxon>Bacilli</taxon>
        <taxon>Lactobacillales</taxon>
        <taxon>Lactobacillaceae</taxon>
        <taxon>Lactobacillus</taxon>
    </lineage>
</organism>
<accession>A0AAW4DK30</accession>
<evidence type="ECO:0000313" key="2">
    <source>
        <dbReference type="EMBL" id="MBI1707179.1"/>
    </source>
</evidence>
<dbReference type="Proteomes" id="UP001194414">
    <property type="component" value="Unassembled WGS sequence"/>
</dbReference>
<sequence>MKKINLKKFSMIFASAMMLMGVGITTTNAVTELHFSQTVKADEVNGDTPNEIYHKMLNAGIATPKVKWNLNGHNKIKAHWYKKAHWHDAWNNINVGYSADLDDATRGFTQNGGYPVIGTVNVNDRKYYIQWVGNFMQLAVKESFESPRLMHSDHKIKVYELDTDESSLDAPQYTLSLTKLDFSPRNFMIPAHHNAITLTTENGQTNQYVPVIGMKGHFGTRIGWIKKSDFDQLENNTTTGKKAIWYDEYVWQKGNHIYTSWKTVKSPQLMKIANHVLKTKKLRNHEFKDLFTDSSTIAAVKSNNIDRNID</sequence>